<protein>
    <submittedName>
        <fullName evidence="2">Uncharacterized protein</fullName>
    </submittedName>
</protein>
<name>A0ABN2S1G7_9PSEU</name>
<evidence type="ECO:0000256" key="1">
    <source>
        <dbReference type="SAM" id="MobiDB-lite"/>
    </source>
</evidence>
<evidence type="ECO:0000313" key="3">
    <source>
        <dbReference type="Proteomes" id="UP001501116"/>
    </source>
</evidence>
<organism evidence="2 3">
    <name type="scientific">Amycolatopsis minnesotensis</name>
    <dbReference type="NCBI Taxonomy" id="337894"/>
    <lineage>
        <taxon>Bacteria</taxon>
        <taxon>Bacillati</taxon>
        <taxon>Actinomycetota</taxon>
        <taxon>Actinomycetes</taxon>
        <taxon>Pseudonocardiales</taxon>
        <taxon>Pseudonocardiaceae</taxon>
        <taxon>Amycolatopsis</taxon>
    </lineage>
</organism>
<feature type="region of interest" description="Disordered" evidence="1">
    <location>
        <begin position="1"/>
        <end position="38"/>
    </location>
</feature>
<proteinExistence type="predicted"/>
<keyword evidence="3" id="KW-1185">Reference proteome</keyword>
<gene>
    <name evidence="2" type="ORF">GCM10009754_63590</name>
</gene>
<evidence type="ECO:0000313" key="2">
    <source>
        <dbReference type="EMBL" id="GAA1978722.1"/>
    </source>
</evidence>
<feature type="compositionally biased region" description="Polar residues" evidence="1">
    <location>
        <begin position="1"/>
        <end position="15"/>
    </location>
</feature>
<reference evidence="2 3" key="1">
    <citation type="journal article" date="2019" name="Int. J. Syst. Evol. Microbiol.">
        <title>The Global Catalogue of Microorganisms (GCM) 10K type strain sequencing project: providing services to taxonomists for standard genome sequencing and annotation.</title>
        <authorList>
            <consortium name="The Broad Institute Genomics Platform"/>
            <consortium name="The Broad Institute Genome Sequencing Center for Infectious Disease"/>
            <person name="Wu L."/>
            <person name="Ma J."/>
        </authorList>
    </citation>
    <scope>NUCLEOTIDE SEQUENCE [LARGE SCALE GENOMIC DNA]</scope>
    <source>
        <strain evidence="2 3">JCM 14545</strain>
    </source>
</reference>
<dbReference type="Proteomes" id="UP001501116">
    <property type="component" value="Unassembled WGS sequence"/>
</dbReference>
<feature type="compositionally biased region" description="Polar residues" evidence="1">
    <location>
        <begin position="24"/>
        <end position="38"/>
    </location>
</feature>
<comment type="caution">
    <text evidence="2">The sequence shown here is derived from an EMBL/GenBank/DDBJ whole genome shotgun (WGS) entry which is preliminary data.</text>
</comment>
<accession>A0ABN2S1G7</accession>
<sequence length="89" mass="10050">MRPRGQSRSTSTRVPSSGRGRSYTRATRTSIDGVTRTFSDGARRSATLGAPVLRTRWMRGDKRRANRIDEASGLWRKNDPALADRFRRG</sequence>
<dbReference type="EMBL" id="BAAANN010000030">
    <property type="protein sequence ID" value="GAA1978722.1"/>
    <property type="molecule type" value="Genomic_DNA"/>
</dbReference>